<gene>
    <name evidence="2" type="ORF">NCTC11872_00444</name>
</gene>
<organism evidence="2 3">
    <name type="scientific">Haemophilus influenzae</name>
    <dbReference type="NCBI Taxonomy" id="727"/>
    <lineage>
        <taxon>Bacteria</taxon>
        <taxon>Pseudomonadati</taxon>
        <taxon>Pseudomonadota</taxon>
        <taxon>Gammaproteobacteria</taxon>
        <taxon>Pasteurellales</taxon>
        <taxon>Pasteurellaceae</taxon>
        <taxon>Haemophilus</taxon>
    </lineage>
</organism>
<dbReference type="AlphaFoldDB" id="A0A2X1PIE2"/>
<reference evidence="2 3" key="1">
    <citation type="submission" date="2018-06" db="EMBL/GenBank/DDBJ databases">
        <authorList>
            <consortium name="Pathogen Informatics"/>
            <person name="Doyle S."/>
        </authorList>
    </citation>
    <scope>NUCLEOTIDE SEQUENCE [LARGE SCALE GENOMIC DNA]</scope>
    <source>
        <strain evidence="2 3">NCTC11872</strain>
    </source>
</reference>
<keyword evidence="1" id="KW-1133">Transmembrane helix</keyword>
<protein>
    <submittedName>
        <fullName evidence="2">Uncharacterized protein</fullName>
    </submittedName>
</protein>
<accession>A0A2X1PIE2</accession>
<evidence type="ECO:0000256" key="1">
    <source>
        <dbReference type="SAM" id="Phobius"/>
    </source>
</evidence>
<evidence type="ECO:0000313" key="3">
    <source>
        <dbReference type="Proteomes" id="UP000249936"/>
    </source>
</evidence>
<dbReference type="Proteomes" id="UP000249936">
    <property type="component" value="Unassembled WGS sequence"/>
</dbReference>
<sequence>MRAVAVEVDIFLFYEFAEELLQIPTLQMVQLLVYEIDDQTVKIWFIDKDRFLSTAWIADIAFCYTSFFTMFFSLHQAQFT</sequence>
<feature type="transmembrane region" description="Helical" evidence="1">
    <location>
        <begin position="54"/>
        <end position="74"/>
    </location>
</feature>
<evidence type="ECO:0000313" key="2">
    <source>
        <dbReference type="EMBL" id="SPX40868.1"/>
    </source>
</evidence>
<name>A0A2X1PIE2_HAEIF</name>
<keyword evidence="1" id="KW-0472">Membrane</keyword>
<proteinExistence type="predicted"/>
<keyword evidence="1" id="KW-0812">Transmembrane</keyword>
<dbReference type="EMBL" id="UASK01000003">
    <property type="protein sequence ID" value="SPX40868.1"/>
    <property type="molecule type" value="Genomic_DNA"/>
</dbReference>